<keyword evidence="2" id="KW-1185">Reference proteome</keyword>
<reference evidence="1" key="1">
    <citation type="journal article" date="2011" name="Genome Biol.">
        <title>The draft genome of the carcinogenic human liver fluke Clonorchis sinensis.</title>
        <authorList>
            <person name="Wang X."/>
            <person name="Chen W."/>
            <person name="Huang Y."/>
            <person name="Sun J."/>
            <person name="Men J."/>
            <person name="Liu H."/>
            <person name="Luo F."/>
            <person name="Guo L."/>
            <person name="Lv X."/>
            <person name="Deng C."/>
            <person name="Zhou C."/>
            <person name="Fan Y."/>
            <person name="Li X."/>
            <person name="Huang L."/>
            <person name="Hu Y."/>
            <person name="Liang C."/>
            <person name="Hu X."/>
            <person name="Xu J."/>
            <person name="Yu X."/>
        </authorList>
    </citation>
    <scope>NUCLEOTIDE SEQUENCE [LARGE SCALE GENOMIC DNA]</scope>
    <source>
        <strain evidence="1">Henan</strain>
    </source>
</reference>
<protein>
    <submittedName>
        <fullName evidence="1">Uncharacterized protein</fullName>
    </submittedName>
</protein>
<accession>G7Y9Z8</accession>
<name>G7Y9Z8_CLOSI</name>
<dbReference type="AlphaFoldDB" id="G7Y9Z8"/>
<evidence type="ECO:0000313" key="1">
    <source>
        <dbReference type="EMBL" id="GAA49782.1"/>
    </source>
</evidence>
<organism evidence="1 2">
    <name type="scientific">Clonorchis sinensis</name>
    <name type="common">Chinese liver fluke</name>
    <dbReference type="NCBI Taxonomy" id="79923"/>
    <lineage>
        <taxon>Eukaryota</taxon>
        <taxon>Metazoa</taxon>
        <taxon>Spiralia</taxon>
        <taxon>Lophotrochozoa</taxon>
        <taxon>Platyhelminthes</taxon>
        <taxon>Trematoda</taxon>
        <taxon>Digenea</taxon>
        <taxon>Opisthorchiida</taxon>
        <taxon>Opisthorchiata</taxon>
        <taxon>Opisthorchiidae</taxon>
        <taxon>Clonorchis</taxon>
    </lineage>
</organism>
<sequence>MNVSTSDKTDPKHCDFGSYTIPTSGAHAVENVWHSQVFGQPMGESLSVSNACKICRHLSIAKAMRVSTHRSLKDAINHPFWSQLGKQHWTRVSLLLELISSAYPMAVLEFEPQTSDMRGECVTTIPPAYESEFSLTGSLFDGSATPIISLKREDVHLFKREISDAPNVRCWSSGNILDSHVRCPEFRSRHEKVSTHVPTPNLEDRGDVFVRTLTIYQPGMRDSGSVARTPRSIAEWVAELHKPSHYKPLLVWIGVGESVLGQLESKCSSVQRGRPLNNVSGTRSYVEWEPRNPQCAWLETLQNMSANRPQYSCCRLLSTFSEWVSRYVSIPFMAAEKESTTHRQLVENTCKLMQPDGNVRSSSASRSFFGQTTYAVPRLFRMPVFLLTLKQIGFPGFTDDVSLIMIKRHLGCRRTYSLSLPQNYLFPSKVWLRILSEFLYQ</sequence>
<reference key="2">
    <citation type="submission" date="2011-10" db="EMBL/GenBank/DDBJ databases">
        <title>The genome and transcriptome sequence of Clonorchis sinensis provide insights into the carcinogenic liver fluke.</title>
        <authorList>
            <person name="Wang X."/>
            <person name="Huang Y."/>
            <person name="Chen W."/>
            <person name="Liu H."/>
            <person name="Guo L."/>
            <person name="Chen Y."/>
            <person name="Luo F."/>
            <person name="Zhou W."/>
            <person name="Sun J."/>
            <person name="Mao Q."/>
            <person name="Liang P."/>
            <person name="Zhou C."/>
            <person name="Tian Y."/>
            <person name="Men J."/>
            <person name="Lv X."/>
            <person name="Huang L."/>
            <person name="Zhou J."/>
            <person name="Hu Y."/>
            <person name="Li R."/>
            <person name="Zhang F."/>
            <person name="Lei H."/>
            <person name="Li X."/>
            <person name="Hu X."/>
            <person name="Liang C."/>
            <person name="Xu J."/>
            <person name="Wu Z."/>
            <person name="Yu X."/>
        </authorList>
    </citation>
    <scope>NUCLEOTIDE SEQUENCE</scope>
    <source>
        <strain>Henan</strain>
    </source>
</reference>
<gene>
    <name evidence="1" type="ORF">CLF_103591</name>
</gene>
<dbReference type="Proteomes" id="UP000008909">
    <property type="component" value="Unassembled WGS sequence"/>
</dbReference>
<evidence type="ECO:0000313" key="2">
    <source>
        <dbReference type="Proteomes" id="UP000008909"/>
    </source>
</evidence>
<dbReference type="EMBL" id="DF142985">
    <property type="protein sequence ID" value="GAA49782.1"/>
    <property type="molecule type" value="Genomic_DNA"/>
</dbReference>
<proteinExistence type="predicted"/>